<dbReference type="PANTHER" id="PTHR48056:SF41">
    <property type="entry name" value="RECEPTOR-LIKE PROTEIN KINASE HAIKU2"/>
    <property type="match status" value="1"/>
</dbReference>
<evidence type="ECO:0000256" key="4">
    <source>
        <dbReference type="ARBA" id="ARBA00022475"/>
    </source>
</evidence>
<evidence type="ECO:0000313" key="26">
    <source>
        <dbReference type="EMBL" id="KAG0481410.1"/>
    </source>
</evidence>
<dbReference type="FunFam" id="3.80.10.10:FF:000234">
    <property type="entry name" value="Probable inactive receptor kinase RLK902"/>
    <property type="match status" value="1"/>
</dbReference>
<feature type="binding site" evidence="21">
    <location>
        <position position="686"/>
    </location>
    <ligand>
        <name>ATP</name>
        <dbReference type="ChEBI" id="CHEBI:30616"/>
    </ligand>
</feature>
<proteinExistence type="inferred from homology"/>
<comment type="similarity">
    <text evidence="2">Belongs to the protein kinase superfamily. Ser/Thr protein kinase family.</text>
</comment>
<dbReference type="PROSITE" id="PS50011">
    <property type="entry name" value="PROTEIN_KINASE_DOM"/>
    <property type="match status" value="1"/>
</dbReference>
<dbReference type="GO" id="GO:0004674">
    <property type="term" value="F:protein serine/threonine kinase activity"/>
    <property type="evidence" value="ECO:0007669"/>
    <property type="project" value="UniProtKB-KW"/>
</dbReference>
<keyword evidence="14 21" id="KW-0067">ATP-binding</keyword>
<evidence type="ECO:0000256" key="9">
    <source>
        <dbReference type="ARBA" id="ARBA00022692"/>
    </source>
</evidence>
<keyword evidence="10 24" id="KW-0732">Signal</keyword>
<evidence type="ECO:0000256" key="7">
    <source>
        <dbReference type="ARBA" id="ARBA00022614"/>
    </source>
</evidence>
<comment type="caution">
    <text evidence="26">The sequence shown here is derived from an EMBL/GenBank/DDBJ whole genome shotgun (WGS) entry which is preliminary data.</text>
</comment>
<accession>A0A835R4K8</accession>
<evidence type="ECO:0000256" key="23">
    <source>
        <dbReference type="SAM" id="Phobius"/>
    </source>
</evidence>
<keyword evidence="18" id="KW-0325">Glycoprotein</keyword>
<keyword evidence="15 23" id="KW-1133">Transmembrane helix</keyword>
<dbReference type="FunFam" id="3.80.10.10:FF:000215">
    <property type="entry name" value="Receptor-like protein kinase HSL1"/>
    <property type="match status" value="1"/>
</dbReference>
<evidence type="ECO:0000256" key="18">
    <source>
        <dbReference type="ARBA" id="ARBA00023180"/>
    </source>
</evidence>
<evidence type="ECO:0000259" key="25">
    <source>
        <dbReference type="PROSITE" id="PS50011"/>
    </source>
</evidence>
<dbReference type="GO" id="GO:0006952">
    <property type="term" value="P:defense response"/>
    <property type="evidence" value="ECO:0007669"/>
    <property type="project" value="UniProtKB-ARBA"/>
</dbReference>
<keyword evidence="8" id="KW-0808">Transferase</keyword>
<dbReference type="InterPro" id="IPR017441">
    <property type="entry name" value="Protein_kinase_ATP_BS"/>
</dbReference>
<evidence type="ECO:0000256" key="14">
    <source>
        <dbReference type="ARBA" id="ARBA00022840"/>
    </source>
</evidence>
<feature type="domain" description="Protein kinase" evidence="25">
    <location>
        <begin position="658"/>
        <end position="954"/>
    </location>
</feature>
<dbReference type="GO" id="GO:0005524">
    <property type="term" value="F:ATP binding"/>
    <property type="evidence" value="ECO:0007669"/>
    <property type="project" value="UniProtKB-UniRule"/>
</dbReference>
<dbReference type="InterPro" id="IPR011009">
    <property type="entry name" value="Kinase-like_dom_sf"/>
</dbReference>
<keyword evidence="5" id="KW-0723">Serine/threonine-protein kinase</keyword>
<evidence type="ECO:0000256" key="19">
    <source>
        <dbReference type="ARBA" id="ARBA00047899"/>
    </source>
</evidence>
<dbReference type="InterPro" id="IPR055414">
    <property type="entry name" value="LRR_R13L4/SHOC2-like"/>
</dbReference>
<evidence type="ECO:0000256" key="10">
    <source>
        <dbReference type="ARBA" id="ARBA00022729"/>
    </source>
</evidence>
<organism evidence="26 27">
    <name type="scientific">Vanilla planifolia</name>
    <name type="common">Vanilla</name>
    <dbReference type="NCBI Taxonomy" id="51239"/>
    <lineage>
        <taxon>Eukaryota</taxon>
        <taxon>Viridiplantae</taxon>
        <taxon>Streptophyta</taxon>
        <taxon>Embryophyta</taxon>
        <taxon>Tracheophyta</taxon>
        <taxon>Spermatophyta</taxon>
        <taxon>Magnoliopsida</taxon>
        <taxon>Liliopsida</taxon>
        <taxon>Asparagales</taxon>
        <taxon>Orchidaceae</taxon>
        <taxon>Vanilloideae</taxon>
        <taxon>Vanilleae</taxon>
        <taxon>Vanilla</taxon>
    </lineage>
</organism>
<dbReference type="PANTHER" id="PTHR48056">
    <property type="entry name" value="LRR RECEPTOR-LIKE SERINE/THREONINE-PROTEIN KINASE-RELATED"/>
    <property type="match status" value="1"/>
</dbReference>
<feature type="transmembrane region" description="Helical" evidence="23">
    <location>
        <begin position="601"/>
        <end position="623"/>
    </location>
</feature>
<evidence type="ECO:0000256" key="8">
    <source>
        <dbReference type="ARBA" id="ARBA00022679"/>
    </source>
</evidence>
<dbReference type="Gene3D" id="3.30.200.20">
    <property type="entry name" value="Phosphorylase Kinase, domain 1"/>
    <property type="match status" value="1"/>
</dbReference>
<dbReference type="OrthoDB" id="2161379at2759"/>
<dbReference type="Pfam" id="PF08263">
    <property type="entry name" value="LRRNT_2"/>
    <property type="match status" value="1"/>
</dbReference>
<gene>
    <name evidence="26" type="ORF">HPP92_012268</name>
</gene>
<evidence type="ECO:0000256" key="12">
    <source>
        <dbReference type="ARBA" id="ARBA00022741"/>
    </source>
</evidence>
<evidence type="ECO:0000256" key="20">
    <source>
        <dbReference type="ARBA" id="ARBA00048679"/>
    </source>
</evidence>
<feature type="signal peptide" evidence="24">
    <location>
        <begin position="1"/>
        <end position="19"/>
    </location>
</feature>
<dbReference type="InterPro" id="IPR001611">
    <property type="entry name" value="Leu-rich_rpt"/>
</dbReference>
<feature type="region of interest" description="Disordered" evidence="22">
    <location>
        <begin position="960"/>
        <end position="987"/>
    </location>
</feature>
<dbReference type="InterPro" id="IPR000719">
    <property type="entry name" value="Prot_kinase_dom"/>
</dbReference>
<keyword evidence="27" id="KW-1185">Reference proteome</keyword>
<dbReference type="EC" id="2.7.11.1" evidence="3"/>
<evidence type="ECO:0000256" key="6">
    <source>
        <dbReference type="ARBA" id="ARBA00022553"/>
    </source>
</evidence>
<keyword evidence="12 21" id="KW-0547">Nucleotide-binding</keyword>
<keyword evidence="9 23" id="KW-0812">Transmembrane</keyword>
<evidence type="ECO:0000256" key="15">
    <source>
        <dbReference type="ARBA" id="ARBA00022989"/>
    </source>
</evidence>
<evidence type="ECO:0000256" key="3">
    <source>
        <dbReference type="ARBA" id="ARBA00012513"/>
    </source>
</evidence>
<dbReference type="SMART" id="SM00220">
    <property type="entry name" value="S_TKc"/>
    <property type="match status" value="1"/>
</dbReference>
<keyword evidence="13" id="KW-0418">Kinase</keyword>
<dbReference type="SMART" id="SM00369">
    <property type="entry name" value="LRR_TYP"/>
    <property type="match status" value="4"/>
</dbReference>
<keyword evidence="16 23" id="KW-0472">Membrane</keyword>
<evidence type="ECO:0000313" key="27">
    <source>
        <dbReference type="Proteomes" id="UP000636800"/>
    </source>
</evidence>
<evidence type="ECO:0000256" key="1">
    <source>
        <dbReference type="ARBA" id="ARBA00004251"/>
    </source>
</evidence>
<feature type="chain" id="PRO_5032408618" description="non-specific serine/threonine protein kinase" evidence="24">
    <location>
        <begin position="20"/>
        <end position="987"/>
    </location>
</feature>
<keyword evidence="17" id="KW-0675">Receptor</keyword>
<comment type="catalytic activity">
    <reaction evidence="20">
        <text>L-seryl-[protein] + ATP = O-phospho-L-seryl-[protein] + ADP + H(+)</text>
        <dbReference type="Rhea" id="RHEA:17989"/>
        <dbReference type="Rhea" id="RHEA-COMP:9863"/>
        <dbReference type="Rhea" id="RHEA-COMP:11604"/>
        <dbReference type="ChEBI" id="CHEBI:15378"/>
        <dbReference type="ChEBI" id="CHEBI:29999"/>
        <dbReference type="ChEBI" id="CHEBI:30616"/>
        <dbReference type="ChEBI" id="CHEBI:83421"/>
        <dbReference type="ChEBI" id="CHEBI:456216"/>
        <dbReference type="EC" id="2.7.11.1"/>
    </reaction>
</comment>
<dbReference type="InterPro" id="IPR013210">
    <property type="entry name" value="LRR_N_plant-typ"/>
</dbReference>
<reference evidence="26 27" key="1">
    <citation type="journal article" date="2020" name="Nat. Food">
        <title>A phased Vanilla planifolia genome enables genetic improvement of flavour and production.</title>
        <authorList>
            <person name="Hasing T."/>
            <person name="Tang H."/>
            <person name="Brym M."/>
            <person name="Khazi F."/>
            <person name="Huang T."/>
            <person name="Chambers A.H."/>
        </authorList>
    </citation>
    <scope>NUCLEOTIDE SEQUENCE [LARGE SCALE GENOMIC DNA]</scope>
    <source>
        <tissue evidence="26">Leaf</tissue>
    </source>
</reference>
<dbReference type="PROSITE" id="PS00107">
    <property type="entry name" value="PROTEIN_KINASE_ATP"/>
    <property type="match status" value="1"/>
</dbReference>
<keyword evidence="11" id="KW-0677">Repeat</keyword>
<evidence type="ECO:0000256" key="17">
    <source>
        <dbReference type="ARBA" id="ARBA00023170"/>
    </source>
</evidence>
<dbReference type="InterPro" id="IPR032675">
    <property type="entry name" value="LRR_dom_sf"/>
</dbReference>
<dbReference type="SUPFAM" id="SSF56112">
    <property type="entry name" value="Protein kinase-like (PK-like)"/>
    <property type="match status" value="1"/>
</dbReference>
<dbReference type="GO" id="GO:0051707">
    <property type="term" value="P:response to other organism"/>
    <property type="evidence" value="ECO:0007669"/>
    <property type="project" value="UniProtKB-ARBA"/>
</dbReference>
<keyword evidence="7" id="KW-0433">Leucine-rich repeat</keyword>
<evidence type="ECO:0000256" key="24">
    <source>
        <dbReference type="SAM" id="SignalP"/>
    </source>
</evidence>
<dbReference type="Pfam" id="PF00069">
    <property type="entry name" value="Pkinase"/>
    <property type="match status" value="1"/>
</dbReference>
<dbReference type="Proteomes" id="UP000636800">
    <property type="component" value="Chromosome 5"/>
</dbReference>
<dbReference type="InterPro" id="IPR003591">
    <property type="entry name" value="Leu-rich_rpt_typical-subtyp"/>
</dbReference>
<comment type="subcellular location">
    <subcellularLocation>
        <location evidence="1">Cell membrane</location>
        <topology evidence="1">Single-pass type I membrane protein</topology>
    </subcellularLocation>
</comment>
<name>A0A835R4K8_VANPL</name>
<evidence type="ECO:0000256" key="5">
    <source>
        <dbReference type="ARBA" id="ARBA00022527"/>
    </source>
</evidence>
<dbReference type="InterPro" id="IPR050647">
    <property type="entry name" value="Plant_LRR-RLKs"/>
</dbReference>
<dbReference type="AlphaFoldDB" id="A0A835R4K8"/>
<dbReference type="InterPro" id="IPR008271">
    <property type="entry name" value="Ser/Thr_kinase_AS"/>
</dbReference>
<evidence type="ECO:0000256" key="21">
    <source>
        <dbReference type="PROSITE-ProRule" id="PRU10141"/>
    </source>
</evidence>
<dbReference type="FunFam" id="3.80.10.10:FF:000453">
    <property type="entry name" value="Leucine-rich receptor-like protein kinase family protein"/>
    <property type="match status" value="1"/>
</dbReference>
<dbReference type="PROSITE" id="PS51450">
    <property type="entry name" value="LRR"/>
    <property type="match status" value="1"/>
</dbReference>
<dbReference type="GO" id="GO:0009791">
    <property type="term" value="P:post-embryonic development"/>
    <property type="evidence" value="ECO:0007669"/>
    <property type="project" value="UniProtKB-ARBA"/>
</dbReference>
<sequence length="987" mass="107267">MHYVHIVLFIILAVAFAGGAVNEKEILLELKQSLQIPADSVSYFLSWSSAADSPCKFSGISCSRDGSVVSIDLTGLSISGTIPFSSLCLLPSLSTLSLGSNRLSGHLSADIRNCSSLVHLDLAFNELTGEVPDLSLLSSLHLLNLTQNVLSGAFPWHSLSNLTALESLSLGDNYFDPSPFPTVVTTLTNLSWLYISVCNLHGEVPSSIGNLTRLINLEFADNFLSGEIPPEITKLNKLWQLELYNNSFTGKIPTGFGNLSDLVFFDASRNNLTGDLSELRPLNKLVSLQLYYNQLSGEIPLEFGDFRNLVNFSLYGNQLTGQIPPKIGSWSEFNFIDVSTNFLTGPIPPDMCRMGRMKKLLLLENQLTGEIPANYANCSSLIRFRVSKNSLSGTVPPGIWGLPKVNIIDLEMNQFEGPITKEIGNAKALNQLSIAHNKFSGDLPQEISGASALVAFDSSLNQLSGEIPASIGQLKSLSSLYLDNNHFSGQIPATIGACSALNAMSLAGNWLSGQIPSTIGDLPNINTLNLSGNQLSGDIPASLGSLKLSSFDLSGNRLTGKVPAALCISAYNESFIGNSDLCGDNTEYLKQCSLPSTSDKLRIVLIAAIITFAVLLVCIRLHILLKKRVRAGDGLRASWDLKSFGVITFDEQEIIHSMKPENLIGKGGSGEVYRVVLESGNVVAVKQIWNAGEGDRCGKGVGAAMLARRSSARSKEFEAEVATLSAIRHMNVVKLYCSITGEDSSLLVYEYLPNGSLWDRLHTVAGEKLGWLDWETRYNIAVGAARGLEYLHHGCDRPVLHRDVKSCNILLDEEFRPRIADFGLSKILHPTNANDSTTHYIPGTHGYIAPEYAYTWKVDEKSDVYSFGVVLLELVTGRRPVEVEQGEQMDIVRWVAERINSRESVLALVEDQIVMAAEREAAVRVLRVAVLCTAGVPAMRPSMRVVLYMLEEVAASRAAAAGGGKQDTAEEEEKKNDGVKGDCEKVV</sequence>
<evidence type="ECO:0000256" key="2">
    <source>
        <dbReference type="ARBA" id="ARBA00008684"/>
    </source>
</evidence>
<dbReference type="Gene3D" id="3.80.10.10">
    <property type="entry name" value="Ribonuclease Inhibitor"/>
    <property type="match status" value="5"/>
</dbReference>
<dbReference type="FunFam" id="1.10.510.10:FF:000417">
    <property type="entry name" value="Leucine-rich repeat receptor-like protein kinase"/>
    <property type="match status" value="1"/>
</dbReference>
<dbReference type="Pfam" id="PF23598">
    <property type="entry name" value="LRR_14"/>
    <property type="match status" value="1"/>
</dbReference>
<evidence type="ECO:0000256" key="11">
    <source>
        <dbReference type="ARBA" id="ARBA00022737"/>
    </source>
</evidence>
<evidence type="ECO:0000256" key="13">
    <source>
        <dbReference type="ARBA" id="ARBA00022777"/>
    </source>
</evidence>
<feature type="compositionally biased region" description="Basic and acidic residues" evidence="22">
    <location>
        <begin position="972"/>
        <end position="987"/>
    </location>
</feature>
<dbReference type="GO" id="GO:0033612">
    <property type="term" value="F:receptor serine/threonine kinase binding"/>
    <property type="evidence" value="ECO:0007669"/>
    <property type="project" value="TreeGrafter"/>
</dbReference>
<dbReference type="EMBL" id="JADCNL010000005">
    <property type="protein sequence ID" value="KAG0481410.1"/>
    <property type="molecule type" value="Genomic_DNA"/>
</dbReference>
<dbReference type="PROSITE" id="PS00108">
    <property type="entry name" value="PROTEIN_KINASE_ST"/>
    <property type="match status" value="1"/>
</dbReference>
<keyword evidence="4" id="KW-1003">Cell membrane</keyword>
<protein>
    <recommendedName>
        <fullName evidence="3">non-specific serine/threonine protein kinase</fullName>
        <ecNumber evidence="3">2.7.11.1</ecNumber>
    </recommendedName>
</protein>
<dbReference type="Pfam" id="PF00560">
    <property type="entry name" value="LRR_1"/>
    <property type="match status" value="3"/>
</dbReference>
<dbReference type="GO" id="GO:0005886">
    <property type="term" value="C:plasma membrane"/>
    <property type="evidence" value="ECO:0007669"/>
    <property type="project" value="UniProtKB-SubCell"/>
</dbReference>
<dbReference type="CDD" id="cd14066">
    <property type="entry name" value="STKc_IRAK"/>
    <property type="match status" value="1"/>
</dbReference>
<keyword evidence="6" id="KW-0597">Phosphoprotein</keyword>
<comment type="catalytic activity">
    <reaction evidence="19">
        <text>L-threonyl-[protein] + ATP = O-phospho-L-threonyl-[protein] + ADP + H(+)</text>
        <dbReference type="Rhea" id="RHEA:46608"/>
        <dbReference type="Rhea" id="RHEA-COMP:11060"/>
        <dbReference type="Rhea" id="RHEA-COMP:11605"/>
        <dbReference type="ChEBI" id="CHEBI:15378"/>
        <dbReference type="ChEBI" id="CHEBI:30013"/>
        <dbReference type="ChEBI" id="CHEBI:30616"/>
        <dbReference type="ChEBI" id="CHEBI:61977"/>
        <dbReference type="ChEBI" id="CHEBI:456216"/>
        <dbReference type="EC" id="2.7.11.1"/>
    </reaction>
</comment>
<dbReference type="Gene3D" id="1.10.510.10">
    <property type="entry name" value="Transferase(Phosphotransferase) domain 1"/>
    <property type="match status" value="1"/>
</dbReference>
<dbReference type="SUPFAM" id="SSF52058">
    <property type="entry name" value="L domain-like"/>
    <property type="match status" value="2"/>
</dbReference>
<evidence type="ECO:0000256" key="22">
    <source>
        <dbReference type="SAM" id="MobiDB-lite"/>
    </source>
</evidence>
<evidence type="ECO:0000256" key="16">
    <source>
        <dbReference type="ARBA" id="ARBA00023136"/>
    </source>
</evidence>